<dbReference type="AlphaFoldDB" id="A0A2V3UHM1"/>
<proteinExistence type="predicted"/>
<keyword evidence="2" id="KW-1185">Reference proteome</keyword>
<evidence type="ECO:0000313" key="2">
    <source>
        <dbReference type="Proteomes" id="UP000248021"/>
    </source>
</evidence>
<name>A0A2V3UHM1_9HYPH</name>
<organism evidence="1 2">
    <name type="scientific">Chelatococcus asaccharovorans</name>
    <dbReference type="NCBI Taxonomy" id="28210"/>
    <lineage>
        <taxon>Bacteria</taxon>
        <taxon>Pseudomonadati</taxon>
        <taxon>Pseudomonadota</taxon>
        <taxon>Alphaproteobacteria</taxon>
        <taxon>Hyphomicrobiales</taxon>
        <taxon>Chelatococcaceae</taxon>
        <taxon>Chelatococcus</taxon>
    </lineage>
</organism>
<comment type="caution">
    <text evidence="1">The sequence shown here is derived from an EMBL/GenBank/DDBJ whole genome shotgun (WGS) entry which is preliminary data.</text>
</comment>
<dbReference type="EMBL" id="QJJK01000001">
    <property type="protein sequence ID" value="PXW64791.1"/>
    <property type="molecule type" value="Genomic_DNA"/>
</dbReference>
<reference evidence="1 2" key="1">
    <citation type="submission" date="2018-05" db="EMBL/GenBank/DDBJ databases">
        <title>Genomic Encyclopedia of Type Strains, Phase IV (KMG-IV): sequencing the most valuable type-strain genomes for metagenomic binning, comparative biology and taxonomic classification.</title>
        <authorList>
            <person name="Goeker M."/>
        </authorList>
    </citation>
    <scope>NUCLEOTIDE SEQUENCE [LARGE SCALE GENOMIC DNA]</scope>
    <source>
        <strain evidence="1 2">DSM 6462</strain>
    </source>
</reference>
<accession>A0A2V3UHM1</accession>
<sequence length="112" mass="12434">MSEPQGSQGPRPQADFGRTGVTMLGAAVFLLAANFGMEGPAAASQPRAAISEPSSEVVLIQTQKNKKKKKVYRNRQAVPQQCRPWCPRDTNPCDPPDFKIADGRCDWRDEFW</sequence>
<gene>
    <name evidence="1" type="ORF">C7450_101550</name>
</gene>
<dbReference type="Proteomes" id="UP000248021">
    <property type="component" value="Unassembled WGS sequence"/>
</dbReference>
<dbReference type="RefSeq" id="WP_110372824.1">
    <property type="nucleotide sequence ID" value="NZ_JAHBRY010000001.1"/>
</dbReference>
<evidence type="ECO:0000313" key="1">
    <source>
        <dbReference type="EMBL" id="PXW64791.1"/>
    </source>
</evidence>
<protein>
    <submittedName>
        <fullName evidence="1">Uncharacterized protein</fullName>
    </submittedName>
</protein>